<evidence type="ECO:0000313" key="2">
    <source>
        <dbReference type="Proteomes" id="UP000053732"/>
    </source>
</evidence>
<dbReference type="Proteomes" id="UP000053732">
    <property type="component" value="Unassembled WGS sequence"/>
</dbReference>
<gene>
    <name evidence="1" type="ORF">PCAMFM013_S002g000846</name>
</gene>
<dbReference type="EMBL" id="HG793135">
    <property type="protein sequence ID" value="CRL18976.1"/>
    <property type="molecule type" value="Genomic_DNA"/>
</dbReference>
<evidence type="ECO:0000313" key="1">
    <source>
        <dbReference type="EMBL" id="CRL18976.1"/>
    </source>
</evidence>
<protein>
    <submittedName>
        <fullName evidence="1">Str. FM013</fullName>
    </submittedName>
</protein>
<dbReference type="AlphaFoldDB" id="A0A0G4NY43"/>
<reference evidence="1 2" key="1">
    <citation type="journal article" date="2014" name="Nat. Commun.">
        <title>Multiple recent horizontal transfers of a large genomic region in cheese making fungi.</title>
        <authorList>
            <person name="Cheeseman K."/>
            <person name="Ropars J."/>
            <person name="Renault P."/>
            <person name="Dupont J."/>
            <person name="Gouzy J."/>
            <person name="Branca A."/>
            <person name="Abraham A.L."/>
            <person name="Ceppi M."/>
            <person name="Conseiller E."/>
            <person name="Debuchy R."/>
            <person name="Malagnac F."/>
            <person name="Goarin A."/>
            <person name="Silar P."/>
            <person name="Lacoste S."/>
            <person name="Sallet E."/>
            <person name="Bensimon A."/>
            <person name="Giraud T."/>
            <person name="Brygoo Y."/>
        </authorList>
    </citation>
    <scope>NUCLEOTIDE SEQUENCE [LARGE SCALE GENOMIC DNA]</scope>
    <source>
        <strain evidence="2">FM 013</strain>
    </source>
</reference>
<keyword evidence="2" id="KW-1185">Reference proteome</keyword>
<proteinExistence type="predicted"/>
<sequence length="60" mass="6524">MMQSAICTEVVRELCCASTLRTLTKVPLKTKAENWGQAKHAYSGVSQHSHPLRIGDVSPG</sequence>
<accession>A0A0G4NY43</accession>
<organism evidence="1 2">
    <name type="scientific">Penicillium camemberti (strain FM 013)</name>
    <dbReference type="NCBI Taxonomy" id="1429867"/>
    <lineage>
        <taxon>Eukaryota</taxon>
        <taxon>Fungi</taxon>
        <taxon>Dikarya</taxon>
        <taxon>Ascomycota</taxon>
        <taxon>Pezizomycotina</taxon>
        <taxon>Eurotiomycetes</taxon>
        <taxon>Eurotiomycetidae</taxon>
        <taxon>Eurotiales</taxon>
        <taxon>Aspergillaceae</taxon>
        <taxon>Penicillium</taxon>
    </lineage>
</organism>
<name>A0A0G4NY43_PENC3</name>